<keyword evidence="2" id="KW-1133">Transmembrane helix</keyword>
<dbReference type="SUPFAM" id="SSF48726">
    <property type="entry name" value="Immunoglobulin"/>
    <property type="match status" value="3"/>
</dbReference>
<dbReference type="Pfam" id="PF07686">
    <property type="entry name" value="V-set"/>
    <property type="match status" value="1"/>
</dbReference>
<gene>
    <name evidence="4" type="ORF">VZT92_027659</name>
</gene>
<dbReference type="Gene3D" id="2.60.40.10">
    <property type="entry name" value="Immunoglobulins"/>
    <property type="match status" value="4"/>
</dbReference>
<reference evidence="4 5" key="1">
    <citation type="journal article" date="2024" name="Genome Biol. Evol.">
        <title>Chromosome-level genome assembly of the viviparous eelpout Zoarces viviparus.</title>
        <authorList>
            <person name="Fuhrmann N."/>
            <person name="Brasseur M.V."/>
            <person name="Bakowski C.E."/>
            <person name="Podsiadlowski L."/>
            <person name="Prost S."/>
            <person name="Krehenwinkel H."/>
            <person name="Mayer C."/>
        </authorList>
    </citation>
    <scope>NUCLEOTIDE SEQUENCE [LARGE SCALE GENOMIC DNA]</scope>
    <source>
        <strain evidence="4">NO-MEL_2022_Ind0_liver</strain>
    </source>
</reference>
<dbReference type="AlphaFoldDB" id="A0AAW1DWI9"/>
<proteinExistence type="predicted"/>
<protein>
    <recommendedName>
        <fullName evidence="3">Ig-like domain-containing protein</fullName>
    </recommendedName>
</protein>
<evidence type="ECO:0000256" key="2">
    <source>
        <dbReference type="SAM" id="Phobius"/>
    </source>
</evidence>
<comment type="caution">
    <text evidence="4">The sequence shown here is derived from an EMBL/GenBank/DDBJ whole genome shotgun (WGS) entry which is preliminary data.</text>
</comment>
<dbReference type="InterPro" id="IPR013106">
    <property type="entry name" value="Ig_V-set"/>
</dbReference>
<dbReference type="EMBL" id="JBCEZU010000597">
    <property type="protein sequence ID" value="KAK9514173.1"/>
    <property type="molecule type" value="Genomic_DNA"/>
</dbReference>
<feature type="region of interest" description="Disordered" evidence="1">
    <location>
        <begin position="426"/>
        <end position="456"/>
    </location>
</feature>
<accession>A0AAW1DWI9</accession>
<organism evidence="4 5">
    <name type="scientific">Zoarces viviparus</name>
    <name type="common">Viviparous eelpout</name>
    <name type="synonym">Blennius viviparus</name>
    <dbReference type="NCBI Taxonomy" id="48416"/>
    <lineage>
        <taxon>Eukaryota</taxon>
        <taxon>Metazoa</taxon>
        <taxon>Chordata</taxon>
        <taxon>Craniata</taxon>
        <taxon>Vertebrata</taxon>
        <taxon>Euteleostomi</taxon>
        <taxon>Actinopterygii</taxon>
        <taxon>Neopterygii</taxon>
        <taxon>Teleostei</taxon>
        <taxon>Neoteleostei</taxon>
        <taxon>Acanthomorphata</taxon>
        <taxon>Eupercaria</taxon>
        <taxon>Perciformes</taxon>
        <taxon>Cottioidei</taxon>
        <taxon>Zoarcales</taxon>
        <taxon>Zoarcidae</taxon>
        <taxon>Zoarcinae</taxon>
        <taxon>Zoarces</taxon>
    </lineage>
</organism>
<feature type="domain" description="Ig-like" evidence="3">
    <location>
        <begin position="218"/>
        <end position="255"/>
    </location>
</feature>
<dbReference type="InterPro" id="IPR036179">
    <property type="entry name" value="Ig-like_dom_sf"/>
</dbReference>
<dbReference type="InterPro" id="IPR007110">
    <property type="entry name" value="Ig-like_dom"/>
</dbReference>
<sequence>MLQQVRSWSITVPTTVTAVEGSCVVVPCQTQSHSQVAWYRYHDIHYPVVYDGRNPTKVDNQFRGRTSVLGKAAEGNCTLMIDNVKKADNNLLVYVWINPDSKPAQKFYQQTVTIIVERTAPIISIQKQMVDGKMFQATCSVKYSCPFSPPSLHWNTSPSLKNSTSMAFSENVQGQWYTKTLRGPATYEMHNSKMWCSAKFRTFTTESQQISLNISYGPLIVTLTLEEGPIVEGGSVTMECAADCNPQPHTYIWLKRQMGQNNEITSTERKRPFDNIMRDTSICCIAYNDIGTGKSHWVDLDVQHAPVILPESSCHLTGEVLKCVCQAEASPNAAIHWTIDGNDTLPSSFSIVSANTKKVVSGEMYGPAQSQSNISCTATNSLGSDTKQLSVHFSKTLSLGLLAVMLPVIGLLFGCAIFIYRKHTGNRPQSSPDNVRQEQISQDEDAQSRPCRPGSNPEVDRLSCVYDNEFVDEMSRGLQQIYVAAPQREGPTQPQAESVYCNTDDYC</sequence>
<evidence type="ECO:0000313" key="5">
    <source>
        <dbReference type="Proteomes" id="UP001488805"/>
    </source>
</evidence>
<dbReference type="Proteomes" id="UP001488805">
    <property type="component" value="Unassembled WGS sequence"/>
</dbReference>
<dbReference type="PANTHER" id="PTHR46484:SF1">
    <property type="entry name" value="SCHWANN CELL MYELIN PROTEIN-RELATED"/>
    <property type="match status" value="1"/>
</dbReference>
<evidence type="ECO:0000313" key="4">
    <source>
        <dbReference type="EMBL" id="KAK9514173.1"/>
    </source>
</evidence>
<keyword evidence="2" id="KW-0472">Membrane</keyword>
<keyword evidence="2" id="KW-0812">Transmembrane</keyword>
<feature type="domain" description="Ig-like" evidence="3">
    <location>
        <begin position="306"/>
        <end position="390"/>
    </location>
</feature>
<name>A0AAW1DWI9_ZOAVI</name>
<keyword evidence="5" id="KW-1185">Reference proteome</keyword>
<feature type="transmembrane region" description="Helical" evidence="2">
    <location>
        <begin position="397"/>
        <end position="420"/>
    </location>
</feature>
<feature type="compositionally biased region" description="Polar residues" evidence="1">
    <location>
        <begin position="426"/>
        <end position="440"/>
    </location>
</feature>
<evidence type="ECO:0000256" key="1">
    <source>
        <dbReference type="SAM" id="MobiDB-lite"/>
    </source>
</evidence>
<dbReference type="PANTHER" id="PTHR46484">
    <property type="entry name" value="SI:CH211-171H4.5-RELATED"/>
    <property type="match status" value="1"/>
</dbReference>
<dbReference type="PROSITE" id="PS50835">
    <property type="entry name" value="IG_LIKE"/>
    <property type="match status" value="2"/>
</dbReference>
<dbReference type="InterPro" id="IPR013783">
    <property type="entry name" value="Ig-like_fold"/>
</dbReference>
<evidence type="ECO:0000259" key="3">
    <source>
        <dbReference type="PROSITE" id="PS50835"/>
    </source>
</evidence>